<dbReference type="GO" id="GO:0005774">
    <property type="term" value="C:vacuolar membrane"/>
    <property type="evidence" value="ECO:0007669"/>
    <property type="project" value="TreeGrafter"/>
</dbReference>
<dbReference type="AlphaFoldDB" id="A0A6P6XM06"/>
<comment type="subcellular location">
    <subcellularLocation>
        <location evidence="1">Membrane</location>
        <topology evidence="1">Multi-pass membrane protein</topology>
    </subcellularLocation>
</comment>
<evidence type="ECO:0000259" key="6">
    <source>
        <dbReference type="Pfam" id="PF01490"/>
    </source>
</evidence>
<keyword evidence="3 5" id="KW-1133">Transmembrane helix</keyword>
<evidence type="ECO:0000256" key="1">
    <source>
        <dbReference type="ARBA" id="ARBA00004141"/>
    </source>
</evidence>
<evidence type="ECO:0000256" key="4">
    <source>
        <dbReference type="ARBA" id="ARBA00023136"/>
    </source>
</evidence>
<dbReference type="GO" id="GO:0015179">
    <property type="term" value="F:L-amino acid transmembrane transporter activity"/>
    <property type="evidence" value="ECO:0007669"/>
    <property type="project" value="TreeGrafter"/>
</dbReference>
<evidence type="ECO:0000313" key="7">
    <source>
        <dbReference type="Proteomes" id="UP000515146"/>
    </source>
</evidence>
<feature type="transmembrane region" description="Helical" evidence="5">
    <location>
        <begin position="148"/>
        <end position="170"/>
    </location>
</feature>
<dbReference type="OrthoDB" id="655540at2759"/>
<feature type="transmembrane region" description="Helical" evidence="5">
    <location>
        <begin position="60"/>
        <end position="80"/>
    </location>
</feature>
<protein>
    <submittedName>
        <fullName evidence="8">Amino acid transporter AVT1D-like</fullName>
    </submittedName>
</protein>
<evidence type="ECO:0000256" key="2">
    <source>
        <dbReference type="ARBA" id="ARBA00022692"/>
    </source>
</evidence>
<keyword evidence="2 5" id="KW-0812">Transmembrane</keyword>
<dbReference type="Proteomes" id="UP000515146">
    <property type="component" value="Unplaced"/>
</dbReference>
<dbReference type="RefSeq" id="XP_027193808.1">
    <property type="nucleotide sequence ID" value="XM_027338007.1"/>
</dbReference>
<proteinExistence type="predicted"/>
<dbReference type="KEGG" id="dpte:113788549"/>
<feature type="transmembrane region" description="Helical" evidence="5">
    <location>
        <begin position="252"/>
        <end position="275"/>
    </location>
</feature>
<gene>
    <name evidence="8" type="primary">LOC113788549</name>
</gene>
<evidence type="ECO:0000256" key="5">
    <source>
        <dbReference type="SAM" id="Phobius"/>
    </source>
</evidence>
<dbReference type="OMA" id="QRCMDSD"/>
<feature type="transmembrane region" description="Helical" evidence="5">
    <location>
        <begin position="403"/>
        <end position="425"/>
    </location>
</feature>
<organism evidence="7 8">
    <name type="scientific">Dermatophagoides pteronyssinus</name>
    <name type="common">European house dust mite</name>
    <dbReference type="NCBI Taxonomy" id="6956"/>
    <lineage>
        <taxon>Eukaryota</taxon>
        <taxon>Metazoa</taxon>
        <taxon>Ecdysozoa</taxon>
        <taxon>Arthropoda</taxon>
        <taxon>Chelicerata</taxon>
        <taxon>Arachnida</taxon>
        <taxon>Acari</taxon>
        <taxon>Acariformes</taxon>
        <taxon>Sarcoptiformes</taxon>
        <taxon>Astigmata</taxon>
        <taxon>Psoroptidia</taxon>
        <taxon>Analgoidea</taxon>
        <taxon>Pyroglyphidae</taxon>
        <taxon>Dermatophagoidinae</taxon>
        <taxon>Dermatophagoides</taxon>
    </lineage>
</organism>
<dbReference type="Pfam" id="PF01490">
    <property type="entry name" value="Aa_trans"/>
    <property type="match status" value="1"/>
</dbReference>
<feature type="transmembrane region" description="Helical" evidence="5">
    <location>
        <begin position="27"/>
        <end position="48"/>
    </location>
</feature>
<accession>A0A6P6XM06</accession>
<feature type="transmembrane region" description="Helical" evidence="5">
    <location>
        <begin position="361"/>
        <end position="382"/>
    </location>
</feature>
<feature type="transmembrane region" description="Helical" evidence="5">
    <location>
        <begin position="295"/>
        <end position="317"/>
    </location>
</feature>
<feature type="transmembrane region" description="Helical" evidence="5">
    <location>
        <begin position="176"/>
        <end position="200"/>
    </location>
</feature>
<sequence>MNIEKPQIESPSSSALPLPLPLIHRTGGFSVITATFFIVGELAGGGLLSLPHAISLASWYGIPIIFFASICASIAGYYLAKSWMILEQHFPEYRHSLTRKPFATIGQYAYGKWMSIFVSILMNVTNTCATTVFILFASDLLSQLTKSFIGYDICQWIPITSVIFLIPILFGSPIDFWPIAYGATLSTTIGSILLIISLAIQVKRHGTSNEFQIQNFENFSSCFGIAFYAFGGAAAFPSFQNDMRDKNQFSKAVIFGFLGLLLLYVPVATFGYTAFGIYSEANILNNFQSDSLLNIFITIVRCCFLVHFCTVIPITINPVFLDLEELLRIPKAFTWKRLLFRTFMLILMTFLAATFPNFGQILELIGGSTVTIMSFILPPLFYMKLCNEYSDDKNPNDEYQCPLWLKIVFGILIIMGTASGIASTFGTLSRWQPLESACYIAGHYKNQTNFEKIQIWSLIDIVDDFQIVELYFQSNPDNMKPV</sequence>
<keyword evidence="7" id="KW-1185">Reference proteome</keyword>
<dbReference type="PANTHER" id="PTHR22950">
    <property type="entry name" value="AMINO ACID TRANSPORTER"/>
    <property type="match status" value="1"/>
</dbReference>
<feature type="transmembrane region" description="Helical" evidence="5">
    <location>
        <begin position="338"/>
        <end position="355"/>
    </location>
</feature>
<feature type="transmembrane region" description="Helical" evidence="5">
    <location>
        <begin position="113"/>
        <end position="136"/>
    </location>
</feature>
<evidence type="ECO:0000313" key="8">
    <source>
        <dbReference type="RefSeq" id="XP_027193808.1"/>
    </source>
</evidence>
<dbReference type="CTD" id="42988"/>
<evidence type="ECO:0000256" key="3">
    <source>
        <dbReference type="ARBA" id="ARBA00022989"/>
    </source>
</evidence>
<dbReference type="Gene3D" id="1.20.1740.10">
    <property type="entry name" value="Amino acid/polyamine transporter I"/>
    <property type="match status" value="1"/>
</dbReference>
<dbReference type="InterPro" id="IPR013057">
    <property type="entry name" value="AA_transpt_TM"/>
</dbReference>
<keyword evidence="4 5" id="KW-0472">Membrane</keyword>
<feature type="domain" description="Amino acid transporter transmembrane" evidence="6">
    <location>
        <begin position="29"/>
        <end position="418"/>
    </location>
</feature>
<dbReference type="PANTHER" id="PTHR22950:SF703">
    <property type="entry name" value="AMINO ACID TRANSPORTER TRANSMEMBRANE DOMAIN-CONTAINING PROTEIN"/>
    <property type="match status" value="1"/>
</dbReference>
<name>A0A6P6XM06_DERPT</name>
<dbReference type="InParanoid" id="A0A6P6XM06"/>
<reference evidence="8" key="1">
    <citation type="submission" date="2025-08" db="UniProtKB">
        <authorList>
            <consortium name="RefSeq"/>
        </authorList>
    </citation>
    <scope>IDENTIFICATION</scope>
    <source>
        <strain evidence="8">Airmid</strain>
    </source>
</reference>